<evidence type="ECO:0000313" key="2">
    <source>
        <dbReference type="EMBL" id="AKM77935.1"/>
    </source>
</evidence>
<gene>
    <name evidence="2" type="ORF">UX70_C0001G0206</name>
</gene>
<dbReference type="KEGG" id="pwo:UX70_C0001G0206"/>
<keyword evidence="1" id="KW-0812">Transmembrane</keyword>
<dbReference type="EMBL" id="CP011209">
    <property type="protein sequence ID" value="AKM77935.1"/>
    <property type="molecule type" value="Genomic_DNA"/>
</dbReference>
<protein>
    <submittedName>
        <fullName evidence="2">Uncharacterized protein</fullName>
    </submittedName>
</protein>
<organism evidence="2 3">
    <name type="scientific">Candidatus Wolfebacteria bacterium GW2011_GWB1_47_1</name>
    <dbReference type="NCBI Taxonomy" id="1619007"/>
    <lineage>
        <taxon>Bacteria</taxon>
        <taxon>Candidatus Wolfeibacteriota</taxon>
    </lineage>
</organism>
<dbReference type="AlphaFoldDB" id="A0A0G4ARL3"/>
<proteinExistence type="predicted"/>
<evidence type="ECO:0000256" key="1">
    <source>
        <dbReference type="SAM" id="Phobius"/>
    </source>
</evidence>
<name>A0A0G4ARL3_9BACT</name>
<keyword evidence="1" id="KW-1133">Transmembrane helix</keyword>
<sequence length="50" mass="5839">MGDFRFCQRFLSLLPIFSPFALFAVLLLKKYERVNSRLRGNEAAMTKNID</sequence>
<feature type="transmembrane region" description="Helical" evidence="1">
    <location>
        <begin position="12"/>
        <end position="29"/>
    </location>
</feature>
<accession>A0A0G4ARL3</accession>
<keyword evidence="1" id="KW-0472">Membrane</keyword>
<evidence type="ECO:0000313" key="3">
    <source>
        <dbReference type="Proteomes" id="UP000035656"/>
    </source>
</evidence>
<reference evidence="2 3" key="1">
    <citation type="journal article" date="2015" name="Nature">
        <title>rRNA introns, odd ribosomes, and small enigmatic genomes across a large radiation of phyla.</title>
        <authorList>
            <person name="Brown C.T."/>
            <person name="Hug L.A."/>
            <person name="Thomas B.C."/>
            <person name="Sharon I."/>
            <person name="Castelle C.J."/>
            <person name="Singh A."/>
            <person name="Wilkins M.J."/>
            <person name="Williams K.H."/>
            <person name="Banfield J.F."/>
        </authorList>
    </citation>
    <scope>NUCLEOTIDE SEQUENCE [LARGE SCALE GENOMIC DNA]</scope>
</reference>
<dbReference type="Proteomes" id="UP000035656">
    <property type="component" value="Chromosome"/>
</dbReference>